<feature type="region of interest" description="Disordered" evidence="1">
    <location>
        <begin position="305"/>
        <end position="324"/>
    </location>
</feature>
<dbReference type="GO" id="GO:0005730">
    <property type="term" value="C:nucleolus"/>
    <property type="evidence" value="ECO:0000318"/>
    <property type="project" value="GO_Central"/>
</dbReference>
<feature type="region of interest" description="Disordered" evidence="1">
    <location>
        <begin position="1318"/>
        <end position="1372"/>
    </location>
</feature>
<feature type="compositionally biased region" description="Acidic residues" evidence="1">
    <location>
        <begin position="2056"/>
        <end position="2071"/>
    </location>
</feature>
<feature type="compositionally biased region" description="Basic and acidic residues" evidence="1">
    <location>
        <begin position="2035"/>
        <end position="2055"/>
    </location>
</feature>
<feature type="compositionally biased region" description="Acidic residues" evidence="1">
    <location>
        <begin position="93"/>
        <end position="102"/>
    </location>
</feature>
<dbReference type="EMBL" id="CM000645">
    <property type="protein sequence ID" value="EED90155.1"/>
    <property type="molecule type" value="Genomic_DNA"/>
</dbReference>
<feature type="region of interest" description="Disordered" evidence="1">
    <location>
        <begin position="1037"/>
        <end position="1064"/>
    </location>
</feature>
<protein>
    <submittedName>
        <fullName evidence="2">Uncharacterized protein</fullName>
    </submittedName>
</protein>
<feature type="compositionally biased region" description="Polar residues" evidence="1">
    <location>
        <begin position="1"/>
        <end position="10"/>
    </location>
</feature>
<feature type="compositionally biased region" description="Acidic residues" evidence="1">
    <location>
        <begin position="2078"/>
        <end position="2096"/>
    </location>
</feature>
<reference evidence="2 3" key="1">
    <citation type="journal article" date="2004" name="Science">
        <title>The genome of the diatom Thalassiosira pseudonana: ecology, evolution, and metabolism.</title>
        <authorList>
            <person name="Armbrust E.V."/>
            <person name="Berges J.A."/>
            <person name="Bowler C."/>
            <person name="Green B.R."/>
            <person name="Martinez D."/>
            <person name="Putnam N.H."/>
            <person name="Zhou S."/>
            <person name="Allen A.E."/>
            <person name="Apt K.E."/>
            <person name="Bechner M."/>
            <person name="Brzezinski M.A."/>
            <person name="Chaal B.K."/>
            <person name="Chiovitti A."/>
            <person name="Davis A.K."/>
            <person name="Demarest M.S."/>
            <person name="Detter J.C."/>
            <person name="Glavina T."/>
            <person name="Goodstein D."/>
            <person name="Hadi M.Z."/>
            <person name="Hellsten U."/>
            <person name="Hildebrand M."/>
            <person name="Jenkins B.D."/>
            <person name="Jurka J."/>
            <person name="Kapitonov V.V."/>
            <person name="Kroger N."/>
            <person name="Lau W.W."/>
            <person name="Lane T.W."/>
            <person name="Larimer F.W."/>
            <person name="Lippmeier J.C."/>
            <person name="Lucas S."/>
            <person name="Medina M."/>
            <person name="Montsant A."/>
            <person name="Obornik M."/>
            <person name="Parker M.S."/>
            <person name="Palenik B."/>
            <person name="Pazour G.J."/>
            <person name="Richardson P.M."/>
            <person name="Rynearson T.A."/>
            <person name="Saito M.A."/>
            <person name="Schwartz D.C."/>
            <person name="Thamatrakoln K."/>
            <person name="Valentin K."/>
            <person name="Vardi A."/>
            <person name="Wilkerson F.P."/>
            <person name="Rokhsar D.S."/>
        </authorList>
    </citation>
    <scope>NUCLEOTIDE SEQUENCE [LARGE SCALE GENOMIC DNA]</scope>
    <source>
        <strain evidence="2 3">CCMP1335</strain>
    </source>
</reference>
<feature type="compositionally biased region" description="Acidic residues" evidence="1">
    <location>
        <begin position="2107"/>
        <end position="2124"/>
    </location>
</feature>
<evidence type="ECO:0000313" key="3">
    <source>
        <dbReference type="Proteomes" id="UP000001449"/>
    </source>
</evidence>
<accession>B8C7S3</accession>
<proteinExistence type="predicted"/>
<dbReference type="OMA" id="GATMENT"/>
<dbReference type="Proteomes" id="UP000001449">
    <property type="component" value="Chromosome 9"/>
</dbReference>
<feature type="compositionally biased region" description="Basic and acidic residues" evidence="1">
    <location>
        <begin position="1130"/>
        <end position="1140"/>
    </location>
</feature>
<feature type="region of interest" description="Disordered" evidence="1">
    <location>
        <begin position="1115"/>
        <end position="1141"/>
    </location>
</feature>
<reference evidence="2 3" key="2">
    <citation type="journal article" date="2008" name="Nature">
        <title>The Phaeodactylum genome reveals the evolutionary history of diatom genomes.</title>
        <authorList>
            <person name="Bowler C."/>
            <person name="Allen A.E."/>
            <person name="Badger J.H."/>
            <person name="Grimwood J."/>
            <person name="Jabbari K."/>
            <person name="Kuo A."/>
            <person name="Maheswari U."/>
            <person name="Martens C."/>
            <person name="Maumus F."/>
            <person name="Otillar R.P."/>
            <person name="Rayko E."/>
            <person name="Salamov A."/>
            <person name="Vandepoele K."/>
            <person name="Beszteri B."/>
            <person name="Gruber A."/>
            <person name="Heijde M."/>
            <person name="Katinka M."/>
            <person name="Mock T."/>
            <person name="Valentin K."/>
            <person name="Verret F."/>
            <person name="Berges J.A."/>
            <person name="Brownlee C."/>
            <person name="Cadoret J.P."/>
            <person name="Chiovitti A."/>
            <person name="Choi C.J."/>
            <person name="Coesel S."/>
            <person name="De Martino A."/>
            <person name="Detter J.C."/>
            <person name="Durkin C."/>
            <person name="Falciatore A."/>
            <person name="Fournet J."/>
            <person name="Haruta M."/>
            <person name="Huysman M.J."/>
            <person name="Jenkins B.D."/>
            <person name="Jiroutova K."/>
            <person name="Jorgensen R.E."/>
            <person name="Joubert Y."/>
            <person name="Kaplan A."/>
            <person name="Kroger N."/>
            <person name="Kroth P.G."/>
            <person name="La Roche J."/>
            <person name="Lindquist E."/>
            <person name="Lommer M."/>
            <person name="Martin-Jezequel V."/>
            <person name="Lopez P.J."/>
            <person name="Lucas S."/>
            <person name="Mangogna M."/>
            <person name="McGinnis K."/>
            <person name="Medlin L.K."/>
            <person name="Montsant A."/>
            <person name="Oudot-Le Secq M.P."/>
            <person name="Napoli C."/>
            <person name="Obornik M."/>
            <person name="Parker M.S."/>
            <person name="Petit J.L."/>
            <person name="Porcel B.M."/>
            <person name="Poulsen N."/>
            <person name="Robison M."/>
            <person name="Rychlewski L."/>
            <person name="Rynearson T.A."/>
            <person name="Schmutz J."/>
            <person name="Shapiro H."/>
            <person name="Siaut M."/>
            <person name="Stanley M."/>
            <person name="Sussman M.R."/>
            <person name="Taylor A.R."/>
            <person name="Vardi A."/>
            <person name="von Dassow P."/>
            <person name="Vyverman W."/>
            <person name="Willis A."/>
            <person name="Wyrwicz L.S."/>
            <person name="Rokhsar D.S."/>
            <person name="Weissenbach J."/>
            <person name="Armbrust E.V."/>
            <person name="Green B.R."/>
            <person name="Van de Peer Y."/>
            <person name="Grigoriev I.V."/>
        </authorList>
    </citation>
    <scope>NUCLEOTIDE SEQUENCE [LARGE SCALE GENOMIC DNA]</scope>
    <source>
        <strain evidence="2 3">CCMP1335</strain>
    </source>
</reference>
<feature type="compositionally biased region" description="Basic residues" evidence="1">
    <location>
        <begin position="2022"/>
        <end position="2034"/>
    </location>
</feature>
<dbReference type="KEGG" id="tps:THAPSDRAFT_7876"/>
<feature type="region of interest" description="Disordered" evidence="1">
    <location>
        <begin position="494"/>
        <end position="515"/>
    </location>
</feature>
<evidence type="ECO:0000256" key="1">
    <source>
        <dbReference type="SAM" id="MobiDB-lite"/>
    </source>
</evidence>
<feature type="compositionally biased region" description="Basic residues" evidence="1">
    <location>
        <begin position="1340"/>
        <end position="1350"/>
    </location>
</feature>
<feature type="compositionally biased region" description="Polar residues" evidence="1">
    <location>
        <begin position="1037"/>
        <end position="1047"/>
    </location>
</feature>
<dbReference type="PaxDb" id="35128-Thaps7876"/>
<dbReference type="InParanoid" id="B8C7S3"/>
<keyword evidence="3" id="KW-1185">Reference proteome</keyword>
<feature type="region of interest" description="Disordered" evidence="1">
    <location>
        <begin position="2015"/>
        <end position="2124"/>
    </location>
</feature>
<dbReference type="PANTHER" id="PTHR31802">
    <property type="entry name" value="32 KDA HEAT SHOCK PROTEIN-RELATED"/>
    <property type="match status" value="1"/>
</dbReference>
<evidence type="ECO:0000313" key="2">
    <source>
        <dbReference type="EMBL" id="EED90155.1"/>
    </source>
</evidence>
<feature type="region of interest" description="Disordered" evidence="1">
    <location>
        <begin position="92"/>
        <end position="122"/>
    </location>
</feature>
<name>B8C7S3_THAPS</name>
<feature type="region of interest" description="Disordered" evidence="1">
    <location>
        <begin position="1"/>
        <end position="65"/>
    </location>
</feature>
<dbReference type="HOGENOM" id="CLU_232093_0_0_1"/>
<sequence length="2124" mass="228984">MSGTNTNDGTSPRLDANTEPFHPPPLAIQIDAVANNDDDDTNANADSDANMEAVPAAAAGSESLDLDTTLPLPAETQAALDDFTERSRGLELSVDDDDDDGSDAAMEVGNEPNRNNIVDNNDDDTMDEAASEGHSKRLLSMLNNNTRATTTTTTTTLDNEQAASLLSHLTKLRNGQIVRTECCFRLVKSVLVCALHSLADDDSSGAEISGWRGATMENTVAKRMLTDGILPLASSSTPSYTSSIGMNAVMGGLRMTAPPDSSHANEMNTNDDEGRRGEKDASVWIAKLVKSIVVHDLLPTVIDMTDGNNNNNNNSNNDNATNNGKNTTALEILLPAFLSRMDTDEMSQILTKVRTGDLSSWSVDSLLDVLCGASSGASTTVYPHASAAVMAALRELETILPGRLSRCRVWSLKRMRSNNENDSNYEGIQMTNSNGRGEFHYEYIDRPAIAVQMAITSLKQLVSEPDALPPLVYQLGLLPMGVLRGGGSSSGTEFKGLFKSGSSGSGGKGENEKQRGMRLRRMCLEGIAGVLDDATFGHLNNDTAGNNTAVIVQSNAANKQASNPHQEEVWSWARRDNNSSTAPFRYQRLTPFKLAMGLSMAASVPRMRLSALGSVRDLILEEETIRIRCGLGVNGNVIGMGRPWMNCLIKCLEEVSGYGSRTTKFSFGYGSEDGGGVGHVLRCLFSVAKFAESSEHGEGMGSGGGGGCASSILQSLIQLGFLLVDCVKKDEPSTSSTNVATKASSLLAPVLDITTLGSTTGSSPCETSASHATARIGRLLLCYLFYQSAAASSHFLSSSLSSIANGSSSNGGTALCRSILRSSYDKVCGMAPNALEYACIFTDLLRFSPTASQLKFLCKEKQNNCEGLDDKQKEEVIGLALASHHLPGLIDSLSNVPGGGMDPIVASQAIIPAIGSLLLLQASAGSKRPGLAGYLWKKRDIEDHVDHAFLLAKKCLFCADEEKRKTAARLLVTLMSVATVASSTGGANSRAAATWASTLDEMRGSLRRCLTQHQRSVRMEAYSSLVAMLPSYAASANSATQDSSPGSAISVAKTHPPSSLHSSKGIISTASLPVAGHEGLIHMVSSIFLSQLERYVTTPKEDPDARDARVRRAAVIGSQLSQMEEDEEEDKSKGSEDKSTPFRLEMCVSTRSLHRTDAKPKGKKALPIHQTLLTEAMSRINEPLAFLLASCSAVPLTENDVEGTPNNLLKTSLASIRRRMANCNDVEEYLKWLKTNKAIFEITNNAKRMEEMAISKIATLITVAVVAEALLNTCDWDSDDSLEVAGNDSANEEAENLFNLRQDALDLASSVVSSFIASRPKKQKAKPKMKEKDLNTESSKKKKKSKRSKAKKDDEDEKPVQKTTEVTPSSSAKHRKLIEEAIYSLSPAMSPEFLSTSLRNFGAVAKQQSKAPAVDSDDDDDDEEAAARLVRCMPFRRFIITKAIGLLGGGNAIVIAGNHFSRLGSNMDENTASTISISASLSIGPLLFAEFCVHCYELEQTSVVSSTPSQPTEISLAQLSMRAFALCVRGMGSFSKHSLSKAQRVNALLTSAMRAASSAAPESDDSWKYYQGLTQDSVKLDGLEVTNEDLALKKSLLPFVSHRNDNEGSRVCLFSELLLQSMNAEAMELSSMLLAAAASFSEPNMKEQLGVSMLHCWEHSEIVDGFSGVLGLDHGEGNGADTCLSFVVDVGFKLTNDLDGETHVPLPSFRGLNSGSKGEAKLRAARSKSGLPTSQIASWPEKHQERLRKELFASNGCPSIPGIVQQMAWALTATFTAGERFNKTFAEDSPSPRQLVLKCVKRTSKTSDSNLTREKTNLAGVLSSSIEAGLSQADFVTLRLIPHMTDKPLDSAQRFVSSLLLSVCRVICASAPSAENLDTNGSFSSSLLKSTKRLYSILVRFILSYAANPQKLTCDENKCFFDFMTSTLMPRISALLVTLQELQETVEGKYLAESKIESHGKTAAALVFEKEKLDNALLRVGSMLKQHGLEEDAMWLEKHVVTTLNRDFGIKSIQDAKEREAPKKRKSATLKKSRVKSEGGKQKKEKRAKPEPMSEHEDDVDAASVADDESEAVSCEVLTEDVDDDDDDESSDDDGDVLSMGNLTEDLQSEEEEEDSDSEVEFDG</sequence>
<feature type="compositionally biased region" description="Polar residues" evidence="1">
    <location>
        <begin position="1361"/>
        <end position="1371"/>
    </location>
</feature>
<organism evidence="2 3">
    <name type="scientific">Thalassiosira pseudonana</name>
    <name type="common">Marine diatom</name>
    <name type="synonym">Cyclotella nana</name>
    <dbReference type="NCBI Taxonomy" id="35128"/>
    <lineage>
        <taxon>Eukaryota</taxon>
        <taxon>Sar</taxon>
        <taxon>Stramenopiles</taxon>
        <taxon>Ochrophyta</taxon>
        <taxon>Bacillariophyta</taxon>
        <taxon>Coscinodiscophyceae</taxon>
        <taxon>Thalassiosirophycidae</taxon>
        <taxon>Thalassiosirales</taxon>
        <taxon>Thalassiosiraceae</taxon>
        <taxon>Thalassiosira</taxon>
    </lineage>
</organism>
<dbReference type="RefSeq" id="XP_002292180.1">
    <property type="nucleotide sequence ID" value="XM_002292144.1"/>
</dbReference>
<dbReference type="GeneID" id="7444993"/>
<feature type="compositionally biased region" description="Basic and acidic residues" evidence="1">
    <location>
        <begin position="1328"/>
        <end position="1339"/>
    </location>
</feature>
<dbReference type="eggNOG" id="ENOG502TGNK">
    <property type="taxonomic scope" value="Eukaryota"/>
</dbReference>
<gene>
    <name evidence="2" type="ORF">THAPSDRAFT_7876</name>
</gene>
<feature type="compositionally biased region" description="Low complexity" evidence="1">
    <location>
        <begin position="110"/>
        <end position="119"/>
    </location>
</feature>
<feature type="region of interest" description="Disordered" evidence="1">
    <location>
        <begin position="258"/>
        <end position="277"/>
    </location>
</feature>
<dbReference type="PANTHER" id="PTHR31802:SF3">
    <property type="entry name" value="32 KDA HEAT SHOCK PROTEIN"/>
    <property type="match status" value="1"/>
</dbReference>